<dbReference type="Proteomes" id="UP000826271">
    <property type="component" value="Unassembled WGS sequence"/>
</dbReference>
<dbReference type="NCBIfam" id="TIGR00756">
    <property type="entry name" value="PPR"/>
    <property type="match status" value="2"/>
</dbReference>
<dbReference type="Pfam" id="PF01535">
    <property type="entry name" value="PPR"/>
    <property type="match status" value="3"/>
</dbReference>
<evidence type="ECO:0008006" key="5">
    <source>
        <dbReference type="Google" id="ProtNLM"/>
    </source>
</evidence>
<protein>
    <recommendedName>
        <fullName evidence="5">Pentatricopeptide repeat-containing protein</fullName>
    </recommendedName>
</protein>
<dbReference type="InterPro" id="IPR011990">
    <property type="entry name" value="TPR-like_helical_dom_sf"/>
</dbReference>
<comment type="caution">
    <text evidence="3">The sequence shown here is derived from an EMBL/GenBank/DDBJ whole genome shotgun (WGS) entry which is preliminary data.</text>
</comment>
<dbReference type="InterPro" id="IPR046960">
    <property type="entry name" value="PPR_At4g14850-like_plant"/>
</dbReference>
<gene>
    <name evidence="3" type="ORF">BUALT_BualtUnG0047600</name>
</gene>
<dbReference type="PROSITE" id="PS51375">
    <property type="entry name" value="PPR"/>
    <property type="match status" value="1"/>
</dbReference>
<evidence type="ECO:0000256" key="1">
    <source>
        <dbReference type="ARBA" id="ARBA00022737"/>
    </source>
</evidence>
<dbReference type="EMBL" id="WHWC01000317">
    <property type="protein sequence ID" value="KAG8362717.1"/>
    <property type="molecule type" value="Genomic_DNA"/>
</dbReference>
<sequence length="103" mass="11688">MLRERVNPTRFTYSSVLNACAKFEDYDGRKLVHAQVLLSGTYINLPLQNAMLDMYCSCGDTHTAFKVFSRIQNPDLVSWNSMIGGYSENGDRVKAVDLFVQLM</sequence>
<keyword evidence="4" id="KW-1185">Reference proteome</keyword>
<dbReference type="PANTHER" id="PTHR47926">
    <property type="entry name" value="PENTATRICOPEPTIDE REPEAT-CONTAINING PROTEIN"/>
    <property type="match status" value="1"/>
</dbReference>
<evidence type="ECO:0000313" key="3">
    <source>
        <dbReference type="EMBL" id="KAG8362717.1"/>
    </source>
</evidence>
<name>A0AAV6W650_9LAMI</name>
<accession>A0AAV6W650</accession>
<evidence type="ECO:0000256" key="2">
    <source>
        <dbReference type="PROSITE-ProRule" id="PRU00708"/>
    </source>
</evidence>
<organism evidence="3 4">
    <name type="scientific">Buddleja alternifolia</name>
    <dbReference type="NCBI Taxonomy" id="168488"/>
    <lineage>
        <taxon>Eukaryota</taxon>
        <taxon>Viridiplantae</taxon>
        <taxon>Streptophyta</taxon>
        <taxon>Embryophyta</taxon>
        <taxon>Tracheophyta</taxon>
        <taxon>Spermatophyta</taxon>
        <taxon>Magnoliopsida</taxon>
        <taxon>eudicotyledons</taxon>
        <taxon>Gunneridae</taxon>
        <taxon>Pentapetalae</taxon>
        <taxon>asterids</taxon>
        <taxon>lamiids</taxon>
        <taxon>Lamiales</taxon>
        <taxon>Scrophulariaceae</taxon>
        <taxon>Buddlejeae</taxon>
        <taxon>Buddleja</taxon>
    </lineage>
</organism>
<keyword evidence="1" id="KW-0677">Repeat</keyword>
<dbReference type="GO" id="GO:0009451">
    <property type="term" value="P:RNA modification"/>
    <property type="evidence" value="ECO:0007669"/>
    <property type="project" value="InterPro"/>
</dbReference>
<dbReference type="Gene3D" id="1.25.40.10">
    <property type="entry name" value="Tetratricopeptide repeat domain"/>
    <property type="match status" value="1"/>
</dbReference>
<proteinExistence type="predicted"/>
<evidence type="ECO:0000313" key="4">
    <source>
        <dbReference type="Proteomes" id="UP000826271"/>
    </source>
</evidence>
<reference evidence="3" key="1">
    <citation type="submission" date="2019-10" db="EMBL/GenBank/DDBJ databases">
        <authorList>
            <person name="Zhang R."/>
            <person name="Pan Y."/>
            <person name="Wang J."/>
            <person name="Ma R."/>
            <person name="Yu S."/>
        </authorList>
    </citation>
    <scope>NUCLEOTIDE SEQUENCE</scope>
    <source>
        <strain evidence="3">LA-IB0</strain>
        <tissue evidence="3">Leaf</tissue>
    </source>
</reference>
<dbReference type="InterPro" id="IPR002885">
    <property type="entry name" value="PPR_rpt"/>
</dbReference>
<dbReference type="GO" id="GO:0003723">
    <property type="term" value="F:RNA binding"/>
    <property type="evidence" value="ECO:0007669"/>
    <property type="project" value="InterPro"/>
</dbReference>
<feature type="repeat" description="PPR" evidence="2">
    <location>
        <begin position="75"/>
        <end position="103"/>
    </location>
</feature>
<dbReference type="AlphaFoldDB" id="A0AAV6W650"/>